<dbReference type="Proteomes" id="UP001500556">
    <property type="component" value="Unassembled WGS sequence"/>
</dbReference>
<evidence type="ECO:0000256" key="2">
    <source>
        <dbReference type="SAM" id="SignalP"/>
    </source>
</evidence>
<sequence length="128" mass="13244">MALVPLGILAAPAQAAGSYSVTVTCSVPKSQPERQLAPDSCLNYVPDGTQTFTAKVRKSDGTAARGVTVQWTDSAANAKFRLAQNPCVTNSSGVCSAELVVTRPKRGQKVTVTATAGGASDHGYLTFK</sequence>
<accession>A0ABP8YK88</accession>
<reference evidence="5" key="1">
    <citation type="journal article" date="2019" name="Int. J. Syst. Evol. Microbiol.">
        <title>The Global Catalogue of Microorganisms (GCM) 10K type strain sequencing project: providing services to taxonomists for standard genome sequencing and annotation.</title>
        <authorList>
            <consortium name="The Broad Institute Genomics Platform"/>
            <consortium name="The Broad Institute Genome Sequencing Center for Infectious Disease"/>
            <person name="Wu L."/>
            <person name="Ma J."/>
        </authorList>
    </citation>
    <scope>NUCLEOTIDE SEQUENCE [LARGE SCALE GENOMIC DNA]</scope>
    <source>
        <strain evidence="5">JCM 18961</strain>
    </source>
</reference>
<evidence type="ECO:0000313" key="5">
    <source>
        <dbReference type="Proteomes" id="UP001500556"/>
    </source>
</evidence>
<dbReference type="Pfam" id="PF02369">
    <property type="entry name" value="Big_1"/>
    <property type="match status" value="1"/>
</dbReference>
<feature type="chain" id="PRO_5046571337" description="Big-1 domain-containing protein" evidence="2">
    <location>
        <begin position="16"/>
        <end position="128"/>
    </location>
</feature>
<keyword evidence="5" id="KW-1185">Reference proteome</keyword>
<dbReference type="EMBL" id="BAABLO010000012">
    <property type="protein sequence ID" value="GAA4729283.1"/>
    <property type="molecule type" value="Genomic_DNA"/>
</dbReference>
<dbReference type="InterPro" id="IPR008964">
    <property type="entry name" value="Invasin/intimin_cell_adhesion"/>
</dbReference>
<dbReference type="SUPFAM" id="SSF49373">
    <property type="entry name" value="Invasin/intimin cell-adhesion fragments"/>
    <property type="match status" value="1"/>
</dbReference>
<feature type="domain" description="Big-1" evidence="3">
    <location>
        <begin position="48"/>
        <end position="127"/>
    </location>
</feature>
<dbReference type="InterPro" id="IPR003344">
    <property type="entry name" value="Big_1_dom"/>
</dbReference>
<evidence type="ECO:0000259" key="3">
    <source>
        <dbReference type="Pfam" id="PF02369"/>
    </source>
</evidence>
<comment type="similarity">
    <text evidence="1">Belongs to the intimin/invasin family.</text>
</comment>
<feature type="signal peptide" evidence="2">
    <location>
        <begin position="1"/>
        <end position="15"/>
    </location>
</feature>
<gene>
    <name evidence="4" type="ORF">GCM10025782_30190</name>
</gene>
<evidence type="ECO:0000256" key="1">
    <source>
        <dbReference type="ARBA" id="ARBA00010116"/>
    </source>
</evidence>
<dbReference type="InterPro" id="IPR013783">
    <property type="entry name" value="Ig-like_fold"/>
</dbReference>
<keyword evidence="2" id="KW-0732">Signal</keyword>
<name>A0ABP8YK88_9MICO</name>
<evidence type="ECO:0000313" key="4">
    <source>
        <dbReference type="EMBL" id="GAA4729283.1"/>
    </source>
</evidence>
<comment type="caution">
    <text evidence="4">The sequence shown here is derived from an EMBL/GenBank/DDBJ whole genome shotgun (WGS) entry which is preliminary data.</text>
</comment>
<protein>
    <recommendedName>
        <fullName evidence="3">Big-1 domain-containing protein</fullName>
    </recommendedName>
</protein>
<dbReference type="Gene3D" id="2.60.40.10">
    <property type="entry name" value="Immunoglobulins"/>
    <property type="match status" value="1"/>
</dbReference>
<proteinExistence type="inferred from homology"/>
<organism evidence="4 5">
    <name type="scientific">Pedococcus ginsenosidimutans</name>
    <dbReference type="NCBI Taxonomy" id="490570"/>
    <lineage>
        <taxon>Bacteria</taxon>
        <taxon>Bacillati</taxon>
        <taxon>Actinomycetota</taxon>
        <taxon>Actinomycetes</taxon>
        <taxon>Micrococcales</taxon>
        <taxon>Intrasporangiaceae</taxon>
        <taxon>Pedococcus</taxon>
    </lineage>
</organism>